<keyword evidence="3" id="KW-1185">Reference proteome</keyword>
<comment type="caution">
    <text evidence="2">The sequence shown here is derived from an EMBL/GenBank/DDBJ whole genome shotgun (WGS) entry which is preliminary data.</text>
</comment>
<dbReference type="RefSeq" id="WP_264880071.1">
    <property type="nucleotide sequence ID" value="NZ_JAPDOB010000001.1"/>
</dbReference>
<dbReference type="EMBL" id="JAPDOB010000001">
    <property type="protein sequence ID" value="MCW3796313.1"/>
    <property type="molecule type" value="Genomic_DNA"/>
</dbReference>
<gene>
    <name evidence="2" type="ORF">OMW55_00615</name>
</gene>
<evidence type="ECO:0000313" key="2">
    <source>
        <dbReference type="EMBL" id="MCW3796313.1"/>
    </source>
</evidence>
<organism evidence="2 3">
    <name type="scientific">Sphingomonas arvum</name>
    <dbReference type="NCBI Taxonomy" id="2992113"/>
    <lineage>
        <taxon>Bacteria</taxon>
        <taxon>Pseudomonadati</taxon>
        <taxon>Pseudomonadota</taxon>
        <taxon>Alphaproteobacteria</taxon>
        <taxon>Sphingomonadales</taxon>
        <taxon>Sphingomonadaceae</taxon>
        <taxon>Sphingomonas</taxon>
    </lineage>
</organism>
<evidence type="ECO:0000313" key="3">
    <source>
        <dbReference type="Proteomes" id="UP001526246"/>
    </source>
</evidence>
<sequence>MPLYHIQLRTESHVQTALDVERDDLTALRKELAQFVGRLLMDHADQIWVDEDWRVDVTDDTGLILFVMEIQATDSAATMSYRPNR</sequence>
<feature type="domain" description="DUF6894" evidence="1">
    <location>
        <begin position="3"/>
        <end position="70"/>
    </location>
</feature>
<reference evidence="2 3" key="1">
    <citation type="submission" date="2022-10" db="EMBL/GenBank/DDBJ databases">
        <title>Sphingomonas sp.</title>
        <authorList>
            <person name="Jin C."/>
        </authorList>
    </citation>
    <scope>NUCLEOTIDE SEQUENCE [LARGE SCALE GENOMIC DNA]</scope>
    <source>
        <strain evidence="2 3">BN140010</strain>
    </source>
</reference>
<accession>A0ABT3JB70</accession>
<dbReference type="Pfam" id="PF21834">
    <property type="entry name" value="DUF6894"/>
    <property type="match status" value="1"/>
</dbReference>
<name>A0ABT3JB70_9SPHN</name>
<proteinExistence type="predicted"/>
<protein>
    <recommendedName>
        <fullName evidence="1">DUF6894 domain-containing protein</fullName>
    </recommendedName>
</protein>
<evidence type="ECO:0000259" key="1">
    <source>
        <dbReference type="Pfam" id="PF21834"/>
    </source>
</evidence>
<dbReference type="InterPro" id="IPR054189">
    <property type="entry name" value="DUF6894"/>
</dbReference>
<dbReference type="Proteomes" id="UP001526246">
    <property type="component" value="Unassembled WGS sequence"/>
</dbReference>